<comment type="caution">
    <text evidence="3">The sequence shown here is derived from an EMBL/GenBank/DDBJ whole genome shotgun (WGS) entry which is preliminary data.</text>
</comment>
<evidence type="ECO:0000256" key="2">
    <source>
        <dbReference type="SAM" id="MobiDB-lite"/>
    </source>
</evidence>
<comment type="similarity">
    <text evidence="1">Belongs to the bactofilin family.</text>
</comment>
<dbReference type="InterPro" id="IPR007607">
    <property type="entry name" value="BacA/B"/>
</dbReference>
<dbReference type="Proteomes" id="UP000215188">
    <property type="component" value="Unassembled WGS sequence"/>
</dbReference>
<dbReference type="PANTHER" id="PTHR35024:SF4">
    <property type="entry name" value="POLYMER-FORMING CYTOSKELETAL PROTEIN"/>
    <property type="match status" value="1"/>
</dbReference>
<gene>
    <name evidence="3" type="ORF">AOC33_07645</name>
</gene>
<evidence type="ECO:0000256" key="1">
    <source>
        <dbReference type="ARBA" id="ARBA00044755"/>
    </source>
</evidence>
<organism evidence="3 4">
    <name type="scientific">Polynucleobacter cosmopolitanus</name>
    <dbReference type="NCBI Taxonomy" id="351345"/>
    <lineage>
        <taxon>Bacteria</taxon>
        <taxon>Pseudomonadati</taxon>
        <taxon>Pseudomonadota</taxon>
        <taxon>Betaproteobacteria</taxon>
        <taxon>Burkholderiales</taxon>
        <taxon>Burkholderiaceae</taxon>
        <taxon>Polynucleobacter</taxon>
    </lineage>
</organism>
<feature type="compositionally biased region" description="Basic and acidic residues" evidence="2">
    <location>
        <begin position="1"/>
        <end position="10"/>
    </location>
</feature>
<evidence type="ECO:0008006" key="5">
    <source>
        <dbReference type="Google" id="ProtNLM"/>
    </source>
</evidence>
<dbReference type="EMBL" id="NJGG01000002">
    <property type="protein sequence ID" value="OXL15162.1"/>
    <property type="molecule type" value="Genomic_DNA"/>
</dbReference>
<protein>
    <recommendedName>
        <fullName evidence="5">Cell shape determination protein CcmA</fullName>
    </recommendedName>
</protein>
<dbReference type="OrthoDB" id="9132916at2"/>
<dbReference type="Pfam" id="PF04519">
    <property type="entry name" value="Bactofilin"/>
    <property type="match status" value="1"/>
</dbReference>
<evidence type="ECO:0000313" key="3">
    <source>
        <dbReference type="EMBL" id="OXL15162.1"/>
    </source>
</evidence>
<dbReference type="AlphaFoldDB" id="A0A229FTI0"/>
<name>A0A229FTI0_9BURK</name>
<feature type="compositionally biased region" description="Low complexity" evidence="2">
    <location>
        <begin position="13"/>
        <end position="24"/>
    </location>
</feature>
<feature type="region of interest" description="Disordered" evidence="2">
    <location>
        <begin position="1"/>
        <end position="41"/>
    </location>
</feature>
<dbReference type="PANTHER" id="PTHR35024">
    <property type="entry name" value="HYPOTHETICAL CYTOSOLIC PROTEIN"/>
    <property type="match status" value="1"/>
</dbReference>
<reference evidence="3 4" key="1">
    <citation type="submission" date="2017-06" db="EMBL/GenBank/DDBJ databases">
        <title>Reclassification of a Polynucleobacter cosmopolitanus strain isolated from tropical Lake Victoria as Polynucleobacter victoriensis comb. nov.</title>
        <authorList>
            <person name="Hahn M.W."/>
        </authorList>
    </citation>
    <scope>NUCLEOTIDE SEQUENCE [LARGE SCALE GENOMIC DNA]</scope>
    <source>
        <strain evidence="3 4">MWH-MoIso2</strain>
    </source>
</reference>
<sequence length="143" mass="15039">MNMFGKKTDNENSEFSSEEPVSNEVVEENENFESATQNTSVSLKPSIISEGFEFTGDMKSGGSITVDGTFKGNLTVQNLLIGTGGFVDGTVTADSINVKGNLSGTVSCRDLVIGGRATVDGALSYSSITIQRGGTIKGDLKRK</sequence>
<keyword evidence="4" id="KW-1185">Reference proteome</keyword>
<proteinExistence type="inferred from homology"/>
<accession>A0A229FTI0</accession>
<evidence type="ECO:0000313" key="4">
    <source>
        <dbReference type="Proteomes" id="UP000215188"/>
    </source>
</evidence>